<name>A0AAV4U1B1_9ARAC</name>
<dbReference type="AlphaFoldDB" id="A0AAV4U1B1"/>
<dbReference type="Proteomes" id="UP001054837">
    <property type="component" value="Unassembled WGS sequence"/>
</dbReference>
<evidence type="ECO:0000256" key="1">
    <source>
        <dbReference type="SAM" id="MobiDB-lite"/>
    </source>
</evidence>
<organism evidence="2 3">
    <name type="scientific">Caerostris darwini</name>
    <dbReference type="NCBI Taxonomy" id="1538125"/>
    <lineage>
        <taxon>Eukaryota</taxon>
        <taxon>Metazoa</taxon>
        <taxon>Ecdysozoa</taxon>
        <taxon>Arthropoda</taxon>
        <taxon>Chelicerata</taxon>
        <taxon>Arachnida</taxon>
        <taxon>Araneae</taxon>
        <taxon>Araneomorphae</taxon>
        <taxon>Entelegynae</taxon>
        <taxon>Araneoidea</taxon>
        <taxon>Araneidae</taxon>
        <taxon>Caerostris</taxon>
    </lineage>
</organism>
<dbReference type="EMBL" id="BPLQ01010550">
    <property type="protein sequence ID" value="GIY51504.1"/>
    <property type="molecule type" value="Genomic_DNA"/>
</dbReference>
<proteinExistence type="predicted"/>
<sequence length="95" mass="10694">MKLHQKAEKTITNILLLLKGIRCFSTGISGESPKEGNKSPALLQFPEVSRPLNPPFQISAARLRMRQLSRERMASRASRVNVPFGSNKRQFGQFP</sequence>
<feature type="region of interest" description="Disordered" evidence="1">
    <location>
        <begin position="74"/>
        <end position="95"/>
    </location>
</feature>
<comment type="caution">
    <text evidence="2">The sequence shown here is derived from an EMBL/GenBank/DDBJ whole genome shotgun (WGS) entry which is preliminary data.</text>
</comment>
<accession>A0AAV4U1B1</accession>
<gene>
    <name evidence="2" type="ORF">CDAR_46131</name>
</gene>
<evidence type="ECO:0000313" key="3">
    <source>
        <dbReference type="Proteomes" id="UP001054837"/>
    </source>
</evidence>
<reference evidence="2 3" key="1">
    <citation type="submission" date="2021-06" db="EMBL/GenBank/DDBJ databases">
        <title>Caerostris darwini draft genome.</title>
        <authorList>
            <person name="Kono N."/>
            <person name="Arakawa K."/>
        </authorList>
    </citation>
    <scope>NUCLEOTIDE SEQUENCE [LARGE SCALE GENOMIC DNA]</scope>
</reference>
<evidence type="ECO:0000313" key="2">
    <source>
        <dbReference type="EMBL" id="GIY51504.1"/>
    </source>
</evidence>
<protein>
    <submittedName>
        <fullName evidence="2">Uncharacterized protein</fullName>
    </submittedName>
</protein>
<keyword evidence="3" id="KW-1185">Reference proteome</keyword>